<dbReference type="Proteomes" id="UP000724874">
    <property type="component" value="Unassembled WGS sequence"/>
</dbReference>
<feature type="region of interest" description="Disordered" evidence="3">
    <location>
        <begin position="312"/>
        <end position="331"/>
    </location>
</feature>
<dbReference type="AlphaFoldDB" id="A0A9P5TMP9"/>
<comment type="subcellular location">
    <subcellularLocation>
        <location evidence="2">Nucleus</location>
    </subcellularLocation>
</comment>
<dbReference type="InterPro" id="IPR038704">
    <property type="entry name" value="YEAST_sf"/>
</dbReference>
<sequence length="846" mass="94415">MSSPKRRRTRSPGLPETVLSEIDEEVELDIALKQQLANTLESRIAWALMLQQTIEKGNGNASHATLRTVALDALSVIEHSSNYILCEDPVPPPFIHATRVSRPPSRKFQSFNIKSRPSFLYIRSNALVNTEGNPENHLYLLKCPGCSRTAFTSLQGLLNHARLTHNLEWGTHDECIRTCAVVDNDLDINSGIEVGVGPAGVLPGLRTIFQNAVGHVSGQTNLADSSNVEKQAPSVVNHLVQTLGLHEDSPALAPFLGKEIIRRQIKVWDEDLEVDLEAHDAQAKMRPWKMPFTPRNFDTAVTQVKMNHLFETGTERSEIEESESKSKPSLEISDSVVSNHSRFYFTTRIIITDRSLWIPVEQRPDGMQLYSYKWMISVDSPSYTHHITTVLCNVRVTPSESTHSMPVPPTAWDPPFVVVGYSDKSFLARVELSFSGTGPGLPEQKVVFEHWVDLDPFNAREPSTGQSRNKVLVGERFRWEGPSRQLNPSASHSILNDAVKQFPMTSNSGKENHSTLPYRSVSSLSQFRDLVTGRQKAIEWSRARAIRDAYTDHIRKLEDPNLIPFENGHFVRESGPPLKNERTLRDCDIKVKHPPTGSTSVVSHKIERHDGTDTKDSLMPLPAVSSPLQQHSCHIVPTSLQITELPRIDVSQTWSEDDRPEVHKERENLPIGEDVLSTVDPTFTWSVQNLVESMDLPTFRHPVGATHASGQISYPIDQYGKNRRDIDRNLLPVQILALLTKQFMRALIHKGLEVANRDKVIASGLLTTVTPHRGVRREAGKRPKAPSRIMTPTHILSGILTSGRGRSNVHHGLDAVLLSSLSRLGAGVDPSGVRQCDSGTFVKMEE</sequence>
<feature type="domain" description="YEATS" evidence="4">
    <location>
        <begin position="339"/>
        <end position="493"/>
    </location>
</feature>
<evidence type="ECO:0000313" key="5">
    <source>
        <dbReference type="EMBL" id="KAF8899885.1"/>
    </source>
</evidence>
<evidence type="ECO:0000259" key="4">
    <source>
        <dbReference type="PROSITE" id="PS51037"/>
    </source>
</evidence>
<reference evidence="5" key="1">
    <citation type="submission" date="2020-11" db="EMBL/GenBank/DDBJ databases">
        <authorList>
            <consortium name="DOE Joint Genome Institute"/>
            <person name="Ahrendt S."/>
            <person name="Riley R."/>
            <person name="Andreopoulos W."/>
            <person name="LaButti K."/>
            <person name="Pangilinan J."/>
            <person name="Ruiz-duenas F.J."/>
            <person name="Barrasa J.M."/>
            <person name="Sanchez-Garcia M."/>
            <person name="Camarero S."/>
            <person name="Miyauchi S."/>
            <person name="Serrano A."/>
            <person name="Linde D."/>
            <person name="Babiker R."/>
            <person name="Drula E."/>
            <person name="Ayuso-Fernandez I."/>
            <person name="Pacheco R."/>
            <person name="Padilla G."/>
            <person name="Ferreira P."/>
            <person name="Barriuso J."/>
            <person name="Kellner H."/>
            <person name="Castanera R."/>
            <person name="Alfaro M."/>
            <person name="Ramirez L."/>
            <person name="Pisabarro A.G."/>
            <person name="Kuo A."/>
            <person name="Tritt A."/>
            <person name="Lipzen A."/>
            <person name="He G."/>
            <person name="Yan M."/>
            <person name="Ng V."/>
            <person name="Cullen D."/>
            <person name="Martin F."/>
            <person name="Rosso M.-N."/>
            <person name="Henrissat B."/>
            <person name="Hibbett D."/>
            <person name="Martinez A.T."/>
            <person name="Grigoriev I.V."/>
        </authorList>
    </citation>
    <scope>NUCLEOTIDE SEQUENCE</scope>
    <source>
        <strain evidence="5">AH 44721</strain>
    </source>
</reference>
<gene>
    <name evidence="5" type="ORF">CPB84DRAFT_1847452</name>
</gene>
<dbReference type="PROSITE" id="PS51037">
    <property type="entry name" value="YEATS"/>
    <property type="match status" value="1"/>
</dbReference>
<dbReference type="Pfam" id="PF22951">
    <property type="entry name" value="3HBD"/>
    <property type="match status" value="1"/>
</dbReference>
<name>A0A9P5TMP9_GYMJU</name>
<organism evidence="5 6">
    <name type="scientific">Gymnopilus junonius</name>
    <name type="common">Spectacular rustgill mushroom</name>
    <name type="synonym">Gymnopilus spectabilis subsp. junonius</name>
    <dbReference type="NCBI Taxonomy" id="109634"/>
    <lineage>
        <taxon>Eukaryota</taxon>
        <taxon>Fungi</taxon>
        <taxon>Dikarya</taxon>
        <taxon>Basidiomycota</taxon>
        <taxon>Agaricomycotina</taxon>
        <taxon>Agaricomycetes</taxon>
        <taxon>Agaricomycetidae</taxon>
        <taxon>Agaricales</taxon>
        <taxon>Agaricineae</taxon>
        <taxon>Hymenogastraceae</taxon>
        <taxon>Gymnopilus</taxon>
    </lineage>
</organism>
<dbReference type="InterPro" id="IPR055129">
    <property type="entry name" value="YEATS_dom"/>
</dbReference>
<keyword evidence="6" id="KW-1185">Reference proteome</keyword>
<feature type="compositionally biased region" description="Basic and acidic residues" evidence="3">
    <location>
        <begin position="313"/>
        <end position="328"/>
    </location>
</feature>
<keyword evidence="1 2" id="KW-0539">Nucleus</keyword>
<evidence type="ECO:0000256" key="1">
    <source>
        <dbReference type="ARBA" id="ARBA00023242"/>
    </source>
</evidence>
<protein>
    <recommendedName>
        <fullName evidence="4">YEATS domain-containing protein</fullName>
    </recommendedName>
</protein>
<dbReference type="Gene3D" id="2.60.40.1970">
    <property type="entry name" value="YEATS domain"/>
    <property type="match status" value="1"/>
</dbReference>
<comment type="caution">
    <text evidence="5">The sequence shown here is derived from an EMBL/GenBank/DDBJ whole genome shotgun (WGS) entry which is preliminary data.</text>
</comment>
<evidence type="ECO:0000256" key="3">
    <source>
        <dbReference type="SAM" id="MobiDB-lite"/>
    </source>
</evidence>
<dbReference type="InterPro" id="IPR055127">
    <property type="entry name" value="YEATS2_3HBD"/>
</dbReference>
<accession>A0A9P5TMP9</accession>
<dbReference type="OrthoDB" id="1741717at2759"/>
<proteinExistence type="predicted"/>
<evidence type="ECO:0000313" key="6">
    <source>
        <dbReference type="Proteomes" id="UP000724874"/>
    </source>
</evidence>
<evidence type="ECO:0000256" key="2">
    <source>
        <dbReference type="PROSITE-ProRule" id="PRU00376"/>
    </source>
</evidence>
<dbReference type="GO" id="GO:0005634">
    <property type="term" value="C:nucleus"/>
    <property type="evidence" value="ECO:0007669"/>
    <property type="project" value="UniProtKB-SubCell"/>
</dbReference>
<dbReference type="EMBL" id="JADNYJ010000050">
    <property type="protein sequence ID" value="KAF8899885.1"/>
    <property type="molecule type" value="Genomic_DNA"/>
</dbReference>